<keyword evidence="1" id="KW-0472">Membrane</keyword>
<feature type="transmembrane region" description="Helical" evidence="1">
    <location>
        <begin position="47"/>
        <end position="68"/>
    </location>
</feature>
<dbReference type="RefSeq" id="WP_035869085.1">
    <property type="nucleotide sequence ID" value="NZ_KK853997.1"/>
</dbReference>
<dbReference type="EMBL" id="JNBY01000148">
    <property type="protein sequence ID" value="KDN81286.1"/>
    <property type="molecule type" value="Genomic_DNA"/>
</dbReference>
<evidence type="ECO:0000313" key="3">
    <source>
        <dbReference type="Proteomes" id="UP000027178"/>
    </source>
</evidence>
<accession>A0A066YT75</accession>
<protein>
    <submittedName>
        <fullName evidence="2">Uncharacterized protein</fullName>
    </submittedName>
</protein>
<feature type="transmembrane region" description="Helical" evidence="1">
    <location>
        <begin position="80"/>
        <end position="101"/>
    </location>
</feature>
<dbReference type="HOGENOM" id="CLU_2232931_0_0_11"/>
<organism evidence="2 3">
    <name type="scientific">Kitasatospora cheerisanensis KCTC 2395</name>
    <dbReference type="NCBI Taxonomy" id="1348663"/>
    <lineage>
        <taxon>Bacteria</taxon>
        <taxon>Bacillati</taxon>
        <taxon>Actinomycetota</taxon>
        <taxon>Actinomycetes</taxon>
        <taxon>Kitasatosporales</taxon>
        <taxon>Streptomycetaceae</taxon>
        <taxon>Kitasatospora</taxon>
    </lineage>
</organism>
<keyword evidence="1" id="KW-0812">Transmembrane</keyword>
<dbReference type="PATRIC" id="fig|1348663.4.peg.6696"/>
<dbReference type="eggNOG" id="ENOG50321YS">
    <property type="taxonomic scope" value="Bacteria"/>
</dbReference>
<feature type="transmembrane region" description="Helical" evidence="1">
    <location>
        <begin position="6"/>
        <end position="27"/>
    </location>
</feature>
<proteinExistence type="predicted"/>
<comment type="caution">
    <text evidence="2">The sequence shown here is derived from an EMBL/GenBank/DDBJ whole genome shotgun (WGS) entry which is preliminary data.</text>
</comment>
<reference evidence="2 3" key="1">
    <citation type="submission" date="2014-05" db="EMBL/GenBank/DDBJ databases">
        <title>Draft Genome Sequence of Kitasatospora cheerisanensis KCTC 2395.</title>
        <authorList>
            <person name="Nam D.H."/>
        </authorList>
    </citation>
    <scope>NUCLEOTIDE SEQUENCE [LARGE SCALE GENOMIC DNA]</scope>
    <source>
        <strain evidence="2 3">KCTC 2395</strain>
    </source>
</reference>
<dbReference type="AlphaFoldDB" id="A0A066YT75"/>
<evidence type="ECO:0000256" key="1">
    <source>
        <dbReference type="SAM" id="Phobius"/>
    </source>
</evidence>
<gene>
    <name evidence="2" type="ORF">KCH_69180</name>
</gene>
<sequence>MRRVDFGVTALFGAVYAAGLFLVVSGFADEPGGCGGRFRAACAGETYWRLGLGFGLHVVVAPVLHKLVPSVPFEQGVGRAAAVAALVLGAAVGLVLVWGLLRVAF</sequence>
<evidence type="ECO:0000313" key="2">
    <source>
        <dbReference type="EMBL" id="KDN81286.1"/>
    </source>
</evidence>
<keyword evidence="1" id="KW-1133">Transmembrane helix</keyword>
<dbReference type="Proteomes" id="UP000027178">
    <property type="component" value="Unassembled WGS sequence"/>
</dbReference>
<name>A0A066YT75_9ACTN</name>
<dbReference type="OrthoDB" id="4351099at2"/>
<keyword evidence="3" id="KW-1185">Reference proteome</keyword>